<feature type="transmembrane region" description="Helical" evidence="1">
    <location>
        <begin position="37"/>
        <end position="57"/>
    </location>
</feature>
<keyword evidence="3" id="KW-1185">Reference proteome</keyword>
<protein>
    <recommendedName>
        <fullName evidence="4">Integral membrane protein</fullName>
    </recommendedName>
</protein>
<dbReference type="EMBL" id="RJKE01000001">
    <property type="protein sequence ID" value="ROO86359.1"/>
    <property type="molecule type" value="Genomic_DNA"/>
</dbReference>
<accession>A0A3N1CYK8</accession>
<gene>
    <name evidence="2" type="ORF">EDD29_3923</name>
</gene>
<dbReference type="InterPro" id="IPR046740">
    <property type="entry name" value="DUF6790"/>
</dbReference>
<keyword evidence="1" id="KW-0472">Membrane</keyword>
<dbReference type="Pfam" id="PF20589">
    <property type="entry name" value="DUF6790"/>
    <property type="match status" value="1"/>
</dbReference>
<dbReference type="OrthoDB" id="281633at2"/>
<comment type="caution">
    <text evidence="2">The sequence shown here is derived from an EMBL/GenBank/DDBJ whole genome shotgun (WGS) entry which is preliminary data.</text>
</comment>
<evidence type="ECO:0000313" key="2">
    <source>
        <dbReference type="EMBL" id="ROO86359.1"/>
    </source>
</evidence>
<dbReference type="RefSeq" id="WP_123670570.1">
    <property type="nucleotide sequence ID" value="NZ_RJKE01000001.1"/>
</dbReference>
<reference evidence="2 3" key="1">
    <citation type="submission" date="2018-11" db="EMBL/GenBank/DDBJ databases">
        <title>Sequencing the genomes of 1000 actinobacteria strains.</title>
        <authorList>
            <person name="Klenk H.-P."/>
        </authorList>
    </citation>
    <scope>NUCLEOTIDE SEQUENCE [LARGE SCALE GENOMIC DNA]</scope>
    <source>
        <strain evidence="2 3">DSM 44254</strain>
    </source>
</reference>
<proteinExistence type="predicted"/>
<evidence type="ECO:0000256" key="1">
    <source>
        <dbReference type="SAM" id="Phobius"/>
    </source>
</evidence>
<keyword evidence="1" id="KW-1133">Transmembrane helix</keyword>
<dbReference type="AlphaFoldDB" id="A0A3N1CYK8"/>
<organism evidence="2 3">
    <name type="scientific">Actinocorallia herbida</name>
    <dbReference type="NCBI Taxonomy" id="58109"/>
    <lineage>
        <taxon>Bacteria</taxon>
        <taxon>Bacillati</taxon>
        <taxon>Actinomycetota</taxon>
        <taxon>Actinomycetes</taxon>
        <taxon>Streptosporangiales</taxon>
        <taxon>Thermomonosporaceae</taxon>
        <taxon>Actinocorallia</taxon>
    </lineage>
</organism>
<evidence type="ECO:0000313" key="3">
    <source>
        <dbReference type="Proteomes" id="UP000272400"/>
    </source>
</evidence>
<keyword evidence="1" id="KW-0812">Transmembrane</keyword>
<evidence type="ECO:0008006" key="4">
    <source>
        <dbReference type="Google" id="ProtNLM"/>
    </source>
</evidence>
<sequence>MQLVAIAAIALIGAAIHWTRKRRTPTRPGEAADTFLVWWLAVAIGIGGILGACAHLFDGPGTAEMIGYTRGNGGFQYENAMGDLSIGIAGVLCIWYRGNFWLAVIIIMSIQYLGDAAGHLYYWFAEDNTRPGNIGAPLYLDFLEPILAWILYRISHEHGGDALQRPRRHA</sequence>
<dbReference type="Proteomes" id="UP000272400">
    <property type="component" value="Unassembled WGS sequence"/>
</dbReference>
<name>A0A3N1CYK8_9ACTN</name>